<proteinExistence type="predicted"/>
<dbReference type="Gene3D" id="2.70.70.10">
    <property type="entry name" value="Glucose Permease (Domain IIA)"/>
    <property type="match status" value="1"/>
</dbReference>
<evidence type="ECO:0000256" key="6">
    <source>
        <dbReference type="ARBA" id="ARBA00022833"/>
    </source>
</evidence>
<reference evidence="10" key="1">
    <citation type="journal article" date="2021" name="PeerJ">
        <title>Extensive microbial diversity within the chicken gut microbiome revealed by metagenomics and culture.</title>
        <authorList>
            <person name="Gilroy R."/>
            <person name="Ravi A."/>
            <person name="Getino M."/>
            <person name="Pursley I."/>
            <person name="Horton D.L."/>
            <person name="Alikhan N.F."/>
            <person name="Baker D."/>
            <person name="Gharbi K."/>
            <person name="Hall N."/>
            <person name="Watson M."/>
            <person name="Adriaenssens E.M."/>
            <person name="Foster-Nyarko E."/>
            <person name="Jarju S."/>
            <person name="Secka A."/>
            <person name="Antonio M."/>
            <person name="Oren A."/>
            <person name="Chaudhuri R.R."/>
            <person name="La Ragione R."/>
            <person name="Hildebrand F."/>
            <person name="Pallen M.J."/>
        </authorList>
    </citation>
    <scope>NUCLEOTIDE SEQUENCE</scope>
    <source>
        <strain evidence="10">ChiHecec2B26-12326</strain>
    </source>
</reference>
<dbReference type="InterPro" id="IPR050570">
    <property type="entry name" value="Cell_wall_metabolism_enzyme"/>
</dbReference>
<evidence type="ECO:0000313" key="11">
    <source>
        <dbReference type="Proteomes" id="UP000823847"/>
    </source>
</evidence>
<keyword evidence="3" id="KW-0645">Protease</keyword>
<dbReference type="InterPro" id="IPR011055">
    <property type="entry name" value="Dup_hybrid_motif"/>
</dbReference>
<dbReference type="Gene3D" id="3.10.450.350">
    <property type="match status" value="1"/>
</dbReference>
<keyword evidence="5" id="KW-0378">Hydrolase</keyword>
<dbReference type="InterPro" id="IPR016047">
    <property type="entry name" value="M23ase_b-sheet_dom"/>
</dbReference>
<keyword evidence="6" id="KW-0862">Zinc</keyword>
<dbReference type="GO" id="GO:0006508">
    <property type="term" value="P:proteolysis"/>
    <property type="evidence" value="ECO:0007669"/>
    <property type="project" value="UniProtKB-KW"/>
</dbReference>
<gene>
    <name evidence="10" type="ORF">H9848_00600</name>
</gene>
<dbReference type="Pfam" id="PF19425">
    <property type="entry name" value="Csd3_N2"/>
    <property type="match status" value="1"/>
</dbReference>
<dbReference type="GO" id="GO:0004222">
    <property type="term" value="F:metalloendopeptidase activity"/>
    <property type="evidence" value="ECO:0007669"/>
    <property type="project" value="TreeGrafter"/>
</dbReference>
<dbReference type="AlphaFoldDB" id="A0A9D1XPC0"/>
<accession>A0A9D1XPC0</accession>
<keyword evidence="4" id="KW-0479">Metal-binding</keyword>
<keyword evidence="7" id="KW-0482">Metalloprotease</keyword>
<comment type="caution">
    <text evidence="10">The sequence shown here is derived from an EMBL/GenBank/DDBJ whole genome shotgun (WGS) entry which is preliminary data.</text>
</comment>
<dbReference type="EMBL" id="DXEN01000005">
    <property type="protein sequence ID" value="HIX85103.1"/>
    <property type="molecule type" value="Genomic_DNA"/>
</dbReference>
<comment type="cofactor">
    <cofactor evidence="1">
        <name>Zn(2+)</name>
        <dbReference type="ChEBI" id="CHEBI:29105"/>
    </cofactor>
</comment>
<evidence type="ECO:0000256" key="3">
    <source>
        <dbReference type="ARBA" id="ARBA00022670"/>
    </source>
</evidence>
<evidence type="ECO:0000256" key="5">
    <source>
        <dbReference type="ARBA" id="ARBA00022801"/>
    </source>
</evidence>
<reference evidence="10" key="2">
    <citation type="submission" date="2021-04" db="EMBL/GenBank/DDBJ databases">
        <authorList>
            <person name="Gilroy R."/>
        </authorList>
    </citation>
    <scope>NUCLEOTIDE SEQUENCE</scope>
    <source>
        <strain evidence="10">ChiHecec2B26-12326</strain>
    </source>
</reference>
<evidence type="ECO:0000313" key="10">
    <source>
        <dbReference type="EMBL" id="HIX85103.1"/>
    </source>
</evidence>
<dbReference type="GO" id="GO:0046872">
    <property type="term" value="F:metal ion binding"/>
    <property type="evidence" value="ECO:0007669"/>
    <property type="project" value="UniProtKB-KW"/>
</dbReference>
<dbReference type="SUPFAM" id="SSF51261">
    <property type="entry name" value="Duplicated hybrid motif"/>
    <property type="match status" value="1"/>
</dbReference>
<evidence type="ECO:0000259" key="9">
    <source>
        <dbReference type="Pfam" id="PF19425"/>
    </source>
</evidence>
<dbReference type="PANTHER" id="PTHR21666">
    <property type="entry name" value="PEPTIDASE-RELATED"/>
    <property type="match status" value="1"/>
</dbReference>
<evidence type="ECO:0000256" key="4">
    <source>
        <dbReference type="ARBA" id="ARBA00022723"/>
    </source>
</evidence>
<evidence type="ECO:0000256" key="2">
    <source>
        <dbReference type="ARBA" id="ARBA00004196"/>
    </source>
</evidence>
<name>A0A9D1XPC0_9BACT</name>
<dbReference type="PANTHER" id="PTHR21666:SF288">
    <property type="entry name" value="CELL DIVISION PROTEIN YTFB"/>
    <property type="match status" value="1"/>
</dbReference>
<dbReference type="InterPro" id="IPR045834">
    <property type="entry name" value="Csd3_N2"/>
</dbReference>
<feature type="domain" description="M23ase beta-sheet core" evidence="8">
    <location>
        <begin position="281"/>
        <end position="377"/>
    </location>
</feature>
<comment type="subcellular location">
    <subcellularLocation>
        <location evidence="2">Cell envelope</location>
    </subcellularLocation>
</comment>
<evidence type="ECO:0000256" key="1">
    <source>
        <dbReference type="ARBA" id="ARBA00001947"/>
    </source>
</evidence>
<feature type="domain" description="Csd3-like second N-terminal" evidence="9">
    <location>
        <begin position="151"/>
        <end position="267"/>
    </location>
</feature>
<protein>
    <submittedName>
        <fullName evidence="10">Peptidoglycan DD-metalloendopeptidase family protein</fullName>
    </submittedName>
</protein>
<sequence length="432" mass="48123">MNQKLPIYILVFALLNCLACKRPQQPTEDADLDTQWIDSSQHVYQYGICVDSLDVKEYLLRNGDNPASIFAHLGISALMADSISRASAHVLDPTKLRAGMHYYTFTTVDSLESIRYIAFAKTLTDYAVIDLSGDTIQAYEFSKPITLKRRYTEGVLHSSLWNAIKENGGDPYLAIKISDVYAWQIDFFDIKEGDSFQVIYNESYIDDTTALGIASIEGAIFTHQGKRFYAIPFAQDSVPEYFDEEGNSLRKAFLKAPLDLYRITSRFTNARFHPILKRYRAHHGVDYAAPTGTPVRSIGDGTVIAKGYQSGGGNYLKVKHNSVYTTTYMHLSRFAKGIQVGSHVRQGQEIAYVGSTGLSTGPHLDFRVHKNGQPIDPLKMEAPPSEPVKPAYRDSFAVVKRNVLAEIDSLHLAALHPTTIAPTANDSIINPQ</sequence>
<dbReference type="CDD" id="cd12797">
    <property type="entry name" value="M23_peptidase"/>
    <property type="match status" value="1"/>
</dbReference>
<evidence type="ECO:0000256" key="7">
    <source>
        <dbReference type="ARBA" id="ARBA00023049"/>
    </source>
</evidence>
<dbReference type="Proteomes" id="UP000823847">
    <property type="component" value="Unassembled WGS sequence"/>
</dbReference>
<organism evidence="10 11">
    <name type="scientific">Candidatus Parabacteroides intestinigallinarum</name>
    <dbReference type="NCBI Taxonomy" id="2838722"/>
    <lineage>
        <taxon>Bacteria</taxon>
        <taxon>Pseudomonadati</taxon>
        <taxon>Bacteroidota</taxon>
        <taxon>Bacteroidia</taxon>
        <taxon>Bacteroidales</taxon>
        <taxon>Tannerellaceae</taxon>
        <taxon>Parabacteroides</taxon>
    </lineage>
</organism>
<dbReference type="Pfam" id="PF01551">
    <property type="entry name" value="Peptidase_M23"/>
    <property type="match status" value="1"/>
</dbReference>
<dbReference type="GO" id="GO:0030313">
    <property type="term" value="C:cell envelope"/>
    <property type="evidence" value="ECO:0007669"/>
    <property type="project" value="UniProtKB-SubCell"/>
</dbReference>
<evidence type="ECO:0000259" key="8">
    <source>
        <dbReference type="Pfam" id="PF01551"/>
    </source>
</evidence>